<evidence type="ECO:0000313" key="3">
    <source>
        <dbReference type="Proteomes" id="UP000235672"/>
    </source>
</evidence>
<dbReference type="Proteomes" id="UP000235672">
    <property type="component" value="Unassembled WGS sequence"/>
</dbReference>
<gene>
    <name evidence="2" type="ORF">NA56DRAFT_339929</name>
</gene>
<evidence type="ECO:0000313" key="2">
    <source>
        <dbReference type="EMBL" id="PMD26202.1"/>
    </source>
</evidence>
<accession>A0A2J6QIX5</accession>
<dbReference type="PANTHER" id="PTHR33112:SF16">
    <property type="entry name" value="HETEROKARYON INCOMPATIBILITY DOMAIN-CONTAINING PROTEIN"/>
    <property type="match status" value="1"/>
</dbReference>
<sequence>MLLSTNSHHQTSYLGESFRPIAMPDTMTLGEWNATDFPGVLLATADVEPGPTLCLQPFPPSSIGVRSSDSARKVAFCEAGNIWTQSPAWNNTEPTSVQQLVPTISQWLRECYTYPEHSRCQQRPPKIKAQLPHRVIDVGPPDGSRPPRLLETHNSVGSYTVLSHCWGNYQPFVTNNETLKYNLESISLLELPKTFRDAVYITRGLGIRYLWIDSLCIIQGNAQDWQTESANMIRIFQNATLALAATAAADGREGCCLVHRESSLELKLKNTPSISPSRSFPIPETQRILVRKVPNQVTLRNSILEAPLNQRAWVLQELLLSSRVVHFAKDQMYWQCSSRLASEDGLLNERPLTEALQINPSDAGKGADLWLHSCIFGLVANLTSKTDWWDANVARDCWWTIVEEYSRRQLTRPSDKLPALAGLTEFFKFRTGDTPLAGLWKENILFGLLWHVRRPATLSPVEAIPSWSWASIQGAVERCPVYRTVLPSGEVFENKRYVGYRANVSRCDLEWTGLPLVSPIIRGQIALEGRLKNIYLQNGARYLGNYNNIKGAIDSSKDNESFASWYFSGVDSPCWVHLRPSANEGAQGNPAGIGNFDHEPPDVNAPIACFEISFSSPFRDSSLGRFELENAFHEVLFLQPMGEGSVEYTRIGAGIIFANLEFFDNARTHKILLN</sequence>
<dbReference type="InterPro" id="IPR010730">
    <property type="entry name" value="HET"/>
</dbReference>
<name>A0A2J6QIX5_9HELO</name>
<keyword evidence="3" id="KW-1185">Reference proteome</keyword>
<organism evidence="2 3">
    <name type="scientific">Hyaloscypha hepaticicola</name>
    <dbReference type="NCBI Taxonomy" id="2082293"/>
    <lineage>
        <taxon>Eukaryota</taxon>
        <taxon>Fungi</taxon>
        <taxon>Dikarya</taxon>
        <taxon>Ascomycota</taxon>
        <taxon>Pezizomycotina</taxon>
        <taxon>Leotiomycetes</taxon>
        <taxon>Helotiales</taxon>
        <taxon>Hyaloscyphaceae</taxon>
        <taxon>Hyaloscypha</taxon>
    </lineage>
</organism>
<dbReference type="OrthoDB" id="5362512at2759"/>
<dbReference type="PANTHER" id="PTHR33112">
    <property type="entry name" value="DOMAIN PROTEIN, PUTATIVE-RELATED"/>
    <property type="match status" value="1"/>
</dbReference>
<proteinExistence type="predicted"/>
<dbReference type="EMBL" id="KZ613468">
    <property type="protein sequence ID" value="PMD26202.1"/>
    <property type="molecule type" value="Genomic_DNA"/>
</dbReference>
<feature type="domain" description="Heterokaryon incompatibility" evidence="1">
    <location>
        <begin position="159"/>
        <end position="317"/>
    </location>
</feature>
<dbReference type="AlphaFoldDB" id="A0A2J6QIX5"/>
<dbReference type="Pfam" id="PF06985">
    <property type="entry name" value="HET"/>
    <property type="match status" value="1"/>
</dbReference>
<reference evidence="2 3" key="1">
    <citation type="submission" date="2016-05" db="EMBL/GenBank/DDBJ databases">
        <title>A degradative enzymes factory behind the ericoid mycorrhizal symbiosis.</title>
        <authorList>
            <consortium name="DOE Joint Genome Institute"/>
            <person name="Martino E."/>
            <person name="Morin E."/>
            <person name="Grelet G."/>
            <person name="Kuo A."/>
            <person name="Kohler A."/>
            <person name="Daghino S."/>
            <person name="Barry K."/>
            <person name="Choi C."/>
            <person name="Cichocki N."/>
            <person name="Clum A."/>
            <person name="Copeland A."/>
            <person name="Hainaut M."/>
            <person name="Haridas S."/>
            <person name="Labutti K."/>
            <person name="Lindquist E."/>
            <person name="Lipzen A."/>
            <person name="Khouja H.-R."/>
            <person name="Murat C."/>
            <person name="Ohm R."/>
            <person name="Olson A."/>
            <person name="Spatafora J."/>
            <person name="Veneault-Fourrey C."/>
            <person name="Henrissat B."/>
            <person name="Grigoriev I."/>
            <person name="Martin F."/>
            <person name="Perotto S."/>
        </authorList>
    </citation>
    <scope>NUCLEOTIDE SEQUENCE [LARGE SCALE GENOMIC DNA]</scope>
    <source>
        <strain evidence="2 3">UAMH 7357</strain>
    </source>
</reference>
<evidence type="ECO:0000259" key="1">
    <source>
        <dbReference type="Pfam" id="PF06985"/>
    </source>
</evidence>
<protein>
    <submittedName>
        <fullName evidence="2">HET-domain-containing protein</fullName>
    </submittedName>
</protein>
<dbReference type="STRING" id="1745343.A0A2J6QIX5"/>